<keyword evidence="1" id="KW-1133">Transmembrane helix</keyword>
<reference evidence="2" key="2">
    <citation type="journal article" date="2018" name="Nat. Commun.">
        <title>Tailed giant Tupanvirus possesses the most complete translational apparatus of the known virosphere.</title>
        <authorList>
            <person name="Abrahao J."/>
            <person name="Silva L."/>
            <person name="Silva L.S."/>
            <person name="Khalil J.Y.B."/>
            <person name="Rodrigues R."/>
            <person name="Arantes T."/>
            <person name="Assis F."/>
            <person name="Boratto P."/>
            <person name="Andrade M."/>
            <person name="Kroon E.G."/>
            <person name="Ribeiro B."/>
            <person name="Bergier I."/>
            <person name="Seligmann H."/>
            <person name="Ghigo E."/>
            <person name="Colson P."/>
            <person name="Levasseur A."/>
            <person name="Kroemer G."/>
            <person name="Raoult D."/>
            <person name="La Scola B."/>
        </authorList>
    </citation>
    <scope>NUCLEOTIDE SEQUENCE [LARGE SCALE GENOMIC DNA]</scope>
    <source>
        <strain evidence="2">Soda lake</strain>
    </source>
</reference>
<accession>A0A6N1NVT1</accession>
<keyword evidence="1" id="KW-0472">Membrane</keyword>
<organism evidence="2">
    <name type="scientific">Tupanvirus soda lake</name>
    <dbReference type="NCBI Taxonomy" id="2126985"/>
    <lineage>
        <taxon>Viruses</taxon>
        <taxon>Varidnaviria</taxon>
        <taxon>Bamfordvirae</taxon>
        <taxon>Nucleocytoviricota</taxon>
        <taxon>Megaviricetes</taxon>
        <taxon>Imitervirales</taxon>
        <taxon>Mimiviridae</taxon>
        <taxon>Megamimivirinae</taxon>
        <taxon>Tupanvirus</taxon>
        <taxon>Tupanvirus salinum</taxon>
    </lineage>
</organism>
<reference evidence="2" key="1">
    <citation type="submission" date="2017-01" db="EMBL/GenBank/DDBJ databases">
        <authorList>
            <person name="Assis F.L."/>
            <person name="Abrahao J.S."/>
            <person name="Silva L."/>
            <person name="Khalil J.B."/>
            <person name="Rodrigues R."/>
            <person name="Silva L.S."/>
            <person name="Arantes T."/>
            <person name="Boratto P."/>
            <person name="Andrade M."/>
            <person name="Kroon E.G."/>
            <person name="Ribeiro B."/>
            <person name="Bergier I."/>
            <person name="Seligmann H."/>
            <person name="Ghigo E."/>
            <person name="Colson P."/>
            <person name="Levasseur A."/>
            <person name="Raoult D."/>
            <person name="Scola B.L."/>
        </authorList>
    </citation>
    <scope>NUCLEOTIDE SEQUENCE</scope>
    <source>
        <strain evidence="2">Soda lake</strain>
    </source>
</reference>
<protein>
    <submittedName>
        <fullName evidence="2">Uncharacterized protein</fullName>
    </submittedName>
</protein>
<dbReference type="RefSeq" id="YP_010782154.1">
    <property type="nucleotide sequence ID" value="NC_075039.1"/>
</dbReference>
<evidence type="ECO:0000256" key="1">
    <source>
        <dbReference type="SAM" id="Phobius"/>
    </source>
</evidence>
<evidence type="ECO:0000313" key="2">
    <source>
        <dbReference type="EMBL" id="QKU35488.1"/>
    </source>
</evidence>
<dbReference type="EMBL" id="KY523104">
    <property type="protein sequence ID" value="QKU35488.1"/>
    <property type="molecule type" value="Genomic_DNA"/>
</dbReference>
<feature type="transmembrane region" description="Helical" evidence="1">
    <location>
        <begin position="20"/>
        <end position="37"/>
    </location>
</feature>
<dbReference type="GeneID" id="80518918"/>
<proteinExistence type="predicted"/>
<sequence length="180" mass="21520">MFQSLLITTYLIMYQYYSMIWKILFSWIGNFVFIYHVNNKKVRNITLNYYLGYKLHKFQTGKYYAKIYNSDGTNHIAFDGHINQIHKIKTHKHKSIDNPPKRKKILLLNNDQPLNINLEILDNYKINMEHFGDSSITNLAEILDIFGLQCTDVTIMEFSPFRRIKKKITEVDVNELYHDF</sequence>
<keyword evidence="1" id="KW-0812">Transmembrane</keyword>
<name>A0A6N1NVT1_9VIRU</name>
<dbReference type="KEGG" id="vg:80518918"/>